<keyword evidence="2" id="KW-1185">Reference proteome</keyword>
<name>A0A7X8SRF8_9BACT</name>
<dbReference type="Proteomes" id="UP000585050">
    <property type="component" value="Unassembled WGS sequence"/>
</dbReference>
<evidence type="ECO:0000313" key="2">
    <source>
        <dbReference type="Proteomes" id="UP000585050"/>
    </source>
</evidence>
<organism evidence="1 2">
    <name type="scientific">Flammeovirga agarivorans</name>
    <dbReference type="NCBI Taxonomy" id="2726742"/>
    <lineage>
        <taxon>Bacteria</taxon>
        <taxon>Pseudomonadati</taxon>
        <taxon>Bacteroidota</taxon>
        <taxon>Cytophagia</taxon>
        <taxon>Cytophagales</taxon>
        <taxon>Flammeovirgaceae</taxon>
        <taxon>Flammeovirga</taxon>
    </lineage>
</organism>
<evidence type="ECO:0000313" key="1">
    <source>
        <dbReference type="EMBL" id="NLR95005.1"/>
    </source>
</evidence>
<dbReference type="EMBL" id="JABAIL010000018">
    <property type="protein sequence ID" value="NLR95005.1"/>
    <property type="molecule type" value="Genomic_DNA"/>
</dbReference>
<dbReference type="AlphaFoldDB" id="A0A7X8SRF8"/>
<dbReference type="RefSeq" id="WP_168885713.1">
    <property type="nucleotide sequence ID" value="NZ_JABAIL010000018.1"/>
</dbReference>
<proteinExistence type="predicted"/>
<gene>
    <name evidence="1" type="ORF">HGP29_27620</name>
</gene>
<comment type="caution">
    <text evidence="1">The sequence shown here is derived from an EMBL/GenBank/DDBJ whole genome shotgun (WGS) entry which is preliminary data.</text>
</comment>
<reference evidence="1 2" key="1">
    <citation type="submission" date="2020-04" db="EMBL/GenBank/DDBJ databases">
        <title>Flammeovirga sp. SR4, a novel species isolated from seawater.</title>
        <authorList>
            <person name="Wang X."/>
        </authorList>
    </citation>
    <scope>NUCLEOTIDE SEQUENCE [LARGE SCALE GENOMIC DNA]</scope>
    <source>
        <strain evidence="1 2">SR4</strain>
    </source>
</reference>
<sequence length="66" mass="7666">MRNLYYIVPLLFILLMLVDIKSTAKSEVKRKPIERNIIISDHAEILKDGVLVEKYSDGSIDLYIEE</sequence>
<accession>A0A7X8SRF8</accession>
<protein>
    <submittedName>
        <fullName evidence="1">Uncharacterized protein</fullName>
    </submittedName>
</protein>